<organism evidence="2 3">
    <name type="scientific">Salix purpurea</name>
    <name type="common">Purple osier willow</name>
    <dbReference type="NCBI Taxonomy" id="77065"/>
    <lineage>
        <taxon>Eukaryota</taxon>
        <taxon>Viridiplantae</taxon>
        <taxon>Streptophyta</taxon>
        <taxon>Embryophyta</taxon>
        <taxon>Tracheophyta</taxon>
        <taxon>Spermatophyta</taxon>
        <taxon>Magnoliopsida</taxon>
        <taxon>eudicotyledons</taxon>
        <taxon>Gunneridae</taxon>
        <taxon>Pentapetalae</taxon>
        <taxon>rosids</taxon>
        <taxon>fabids</taxon>
        <taxon>Malpighiales</taxon>
        <taxon>Salicaceae</taxon>
        <taxon>Saliceae</taxon>
        <taxon>Salix</taxon>
    </lineage>
</organism>
<dbReference type="Gene3D" id="3.30.519.10">
    <property type="entry name" value="Guanine Nucleotide Dissociation Inhibitor, domain 2"/>
    <property type="match status" value="1"/>
</dbReference>
<comment type="caution">
    <text evidence="2">The sequence shown here is derived from an EMBL/GenBank/DDBJ whole genome shotgun (WGS) entry which is preliminary data.</text>
</comment>
<proteinExistence type="inferred from homology"/>
<comment type="similarity">
    <text evidence="1">Belongs to the Rab GDI family.</text>
</comment>
<reference evidence="2" key="1">
    <citation type="submission" date="2022-11" db="EMBL/GenBank/DDBJ databases">
        <authorList>
            <person name="Hyden B.L."/>
            <person name="Feng K."/>
            <person name="Yates T."/>
            <person name="Jawdy S."/>
            <person name="Smart L.B."/>
            <person name="Muchero W."/>
        </authorList>
    </citation>
    <scope>NUCLEOTIDE SEQUENCE</scope>
    <source>
        <tissue evidence="2">Shoot tip</tissue>
    </source>
</reference>
<dbReference type="AlphaFoldDB" id="A0A9Q0UQA0"/>
<evidence type="ECO:0000256" key="1">
    <source>
        <dbReference type="ARBA" id="ARBA00005593"/>
    </source>
</evidence>
<dbReference type="Pfam" id="PF00996">
    <property type="entry name" value="GDI"/>
    <property type="match status" value="1"/>
</dbReference>
<accession>A0A9Q0UQA0</accession>
<sequence>MTRKKFSVFEFDEEEEDGVEKVSAKFSGKFRIQKRKRNDNRKGDGSSSPITKYKFLQCFGGCTEAAKIERSNEPINIDDGPIDVDTGGETDALRKGKSDEVVDIDTIIIDKQCQYSVSVRARMPQEHCADKDEISQMVTFMIDEDDGPIDVDTRVAGEINPLCKGKSDEVVDIDTTILDDQSECFVSVPARMSQEDCVVKEEISKLGTLGIDIDDGPIDVAIGVPACMPPEDCDDNEISQLDTLRLSSFSNSENESASMISDNDVRIEMSSSTSVFTPSEDEGNQVLECGSLGHQIVEFDESGKAIGVTSEGETAKCKKVVCDPSYLPNKVKKVGKKQLGRKSDMYLFCCSYAHNVAPKGKYIACVSNEAETDNPEVELRPGTDLLGQVDEIFYDSYVPANEEEDDNCFIST</sequence>
<dbReference type="GO" id="GO:0005737">
    <property type="term" value="C:cytoplasm"/>
    <property type="evidence" value="ECO:0007669"/>
    <property type="project" value="TreeGrafter"/>
</dbReference>
<name>A0A9Q0UQA0_SALPP</name>
<dbReference type="GO" id="GO:0005093">
    <property type="term" value="F:Rab GDP-dissociation inhibitor activity"/>
    <property type="evidence" value="ECO:0007669"/>
    <property type="project" value="TreeGrafter"/>
</dbReference>
<dbReference type="EMBL" id="JAPFFK010000011">
    <property type="protein sequence ID" value="KAJ6734386.1"/>
    <property type="molecule type" value="Genomic_DNA"/>
</dbReference>
<reference evidence="2" key="2">
    <citation type="journal article" date="2023" name="Int. J. Mol. Sci.">
        <title>De Novo Assembly and Annotation of 11 Diverse Shrub Willow (Salix) Genomes Reveals Novel Gene Organization in Sex-Linked Regions.</title>
        <authorList>
            <person name="Hyden B."/>
            <person name="Feng K."/>
            <person name="Yates T.B."/>
            <person name="Jawdy S."/>
            <person name="Cereghino C."/>
            <person name="Smart L.B."/>
            <person name="Muchero W."/>
        </authorList>
    </citation>
    <scope>NUCLEOTIDE SEQUENCE</scope>
    <source>
        <tissue evidence="2">Shoot tip</tissue>
    </source>
</reference>
<feature type="non-terminal residue" evidence="2">
    <location>
        <position position="1"/>
    </location>
</feature>
<dbReference type="Proteomes" id="UP001151532">
    <property type="component" value="Chromosome 17"/>
</dbReference>
<dbReference type="InterPro" id="IPR036188">
    <property type="entry name" value="FAD/NAD-bd_sf"/>
</dbReference>
<protein>
    <submittedName>
        <fullName evidence="2">RAB GDP-DISSOCIATION INHIBITOR</fullName>
    </submittedName>
</protein>
<gene>
    <name evidence="2" type="ORF">OIU79_001613</name>
</gene>
<dbReference type="PANTHER" id="PTHR11787:SF10">
    <property type="entry name" value="GUANOSINE NUCLEOTIDE DIPHOSPHATE DISSOCIATION INHIBITOR"/>
    <property type="match status" value="1"/>
</dbReference>
<dbReference type="SUPFAM" id="SSF54373">
    <property type="entry name" value="FAD-linked reductases, C-terminal domain"/>
    <property type="match status" value="1"/>
</dbReference>
<evidence type="ECO:0000313" key="2">
    <source>
        <dbReference type="EMBL" id="KAJ6734386.1"/>
    </source>
</evidence>
<dbReference type="GO" id="GO:0007264">
    <property type="term" value="P:small GTPase-mediated signal transduction"/>
    <property type="evidence" value="ECO:0007669"/>
    <property type="project" value="InterPro"/>
</dbReference>
<keyword evidence="3" id="KW-1185">Reference proteome</keyword>
<evidence type="ECO:0000313" key="3">
    <source>
        <dbReference type="Proteomes" id="UP001151532"/>
    </source>
</evidence>
<dbReference type="GO" id="GO:0016192">
    <property type="term" value="P:vesicle-mediated transport"/>
    <property type="evidence" value="ECO:0007669"/>
    <property type="project" value="TreeGrafter"/>
</dbReference>
<dbReference type="Gene3D" id="3.50.50.60">
    <property type="entry name" value="FAD/NAD(P)-binding domain"/>
    <property type="match status" value="1"/>
</dbReference>
<dbReference type="OrthoDB" id="9446342at2759"/>
<dbReference type="InterPro" id="IPR018203">
    <property type="entry name" value="GDP_dissociation_inhibitor"/>
</dbReference>
<dbReference type="PANTHER" id="PTHR11787">
    <property type="entry name" value="RAB GDP-DISSOCIATION INHIBITOR"/>
    <property type="match status" value="1"/>
</dbReference>